<dbReference type="Gene3D" id="3.30.420.40">
    <property type="match status" value="1"/>
</dbReference>
<dbReference type="GO" id="GO:0004309">
    <property type="term" value="F:exopolyphosphatase activity"/>
    <property type="evidence" value="ECO:0007669"/>
    <property type="project" value="TreeGrafter"/>
</dbReference>
<dbReference type="GO" id="GO:0006798">
    <property type="term" value="P:polyphosphate catabolic process"/>
    <property type="evidence" value="ECO:0007669"/>
    <property type="project" value="TreeGrafter"/>
</dbReference>
<dbReference type="CDD" id="cd24053">
    <property type="entry name" value="ASKHA_NBD_EcPPX-GppA-like"/>
    <property type="match status" value="1"/>
</dbReference>
<reference evidence="4 5" key="1">
    <citation type="submission" date="2020-10" db="EMBL/GenBank/DDBJ databases">
        <title>Connecting structure to function with the recovery of over 1000 high-quality activated sludge metagenome-assembled genomes encoding full-length rRNA genes using long-read sequencing.</title>
        <authorList>
            <person name="Singleton C.M."/>
            <person name="Petriglieri F."/>
            <person name="Kristensen J.M."/>
            <person name="Kirkegaard R.H."/>
            <person name="Michaelsen T.Y."/>
            <person name="Andersen M.H."/>
            <person name="Karst S.M."/>
            <person name="Dueholm M.S."/>
            <person name="Nielsen P.H."/>
            <person name="Albertsen M."/>
        </authorList>
    </citation>
    <scope>NUCLEOTIDE SEQUENCE [LARGE SCALE GENOMIC DNA]</scope>
    <source>
        <strain evidence="4">EsbW_18-Q3-R4-48_BATAC.285</strain>
    </source>
</reference>
<dbReference type="Pfam" id="PF02541">
    <property type="entry name" value="Ppx-GppA"/>
    <property type="match status" value="1"/>
</dbReference>
<dbReference type="InterPro" id="IPR030673">
    <property type="entry name" value="PyroPPase_GppA_Ppx"/>
</dbReference>
<dbReference type="PANTHER" id="PTHR30005">
    <property type="entry name" value="EXOPOLYPHOSPHATASE"/>
    <property type="match status" value="1"/>
</dbReference>
<dbReference type="EMBL" id="JADJMH010000001">
    <property type="protein sequence ID" value="MBK7673973.1"/>
    <property type="molecule type" value="Genomic_DNA"/>
</dbReference>
<dbReference type="Proteomes" id="UP000697998">
    <property type="component" value="Unassembled WGS sequence"/>
</dbReference>
<protein>
    <submittedName>
        <fullName evidence="4">Ppx/GppA family phosphatase</fullName>
    </submittedName>
</protein>
<dbReference type="Pfam" id="PF21447">
    <property type="entry name" value="Ppx-GppA_III"/>
    <property type="match status" value="1"/>
</dbReference>
<evidence type="ECO:0000259" key="3">
    <source>
        <dbReference type="Pfam" id="PF21447"/>
    </source>
</evidence>
<name>A0A935UG17_9PROT</name>
<dbReference type="InterPro" id="IPR003695">
    <property type="entry name" value="Ppx_GppA_N"/>
</dbReference>
<dbReference type="AlphaFoldDB" id="A0A935UG17"/>
<comment type="caution">
    <text evidence="4">The sequence shown here is derived from an EMBL/GenBank/DDBJ whole genome shotgun (WGS) entry which is preliminary data.</text>
</comment>
<dbReference type="InterPro" id="IPR050273">
    <property type="entry name" value="GppA/Ppx_hydrolase"/>
</dbReference>
<accession>A0A935UG17</accession>
<proteinExistence type="predicted"/>
<feature type="domain" description="Ppx/GppA phosphatase N-terminal" evidence="2">
    <location>
        <begin position="22"/>
        <end position="305"/>
    </location>
</feature>
<dbReference type="PANTHER" id="PTHR30005:SF14">
    <property type="entry name" value="EXOPOLYPHOSPHATASE"/>
    <property type="match status" value="1"/>
</dbReference>
<gene>
    <name evidence="4" type="ORF">IPJ27_03960</name>
</gene>
<feature type="domain" description="Ppx/GppA phosphatase C-terminal" evidence="3">
    <location>
        <begin position="312"/>
        <end position="480"/>
    </location>
</feature>
<dbReference type="PIRSF" id="PIRSF001267">
    <property type="entry name" value="Pyrophosphatase_GppA_Ppx"/>
    <property type="match status" value="1"/>
</dbReference>
<evidence type="ECO:0000256" key="1">
    <source>
        <dbReference type="ARBA" id="ARBA00022801"/>
    </source>
</evidence>
<dbReference type="InterPro" id="IPR048950">
    <property type="entry name" value="Ppx_GppA_C"/>
</dbReference>
<dbReference type="SUPFAM" id="SSF109604">
    <property type="entry name" value="HD-domain/PDEase-like"/>
    <property type="match status" value="1"/>
</dbReference>
<dbReference type="Gene3D" id="3.30.420.150">
    <property type="entry name" value="Exopolyphosphatase. Domain 2"/>
    <property type="match status" value="1"/>
</dbReference>
<dbReference type="InterPro" id="IPR043129">
    <property type="entry name" value="ATPase_NBD"/>
</dbReference>
<keyword evidence="1" id="KW-0378">Hydrolase</keyword>
<evidence type="ECO:0000313" key="5">
    <source>
        <dbReference type="Proteomes" id="UP000697998"/>
    </source>
</evidence>
<organism evidence="4 5">
    <name type="scientific">Candidatus Accumulibacter proximus</name>
    <dbReference type="NCBI Taxonomy" id="2954385"/>
    <lineage>
        <taxon>Bacteria</taxon>
        <taxon>Pseudomonadati</taxon>
        <taxon>Pseudomonadota</taxon>
        <taxon>Betaproteobacteria</taxon>
        <taxon>Candidatus Accumulibacter</taxon>
    </lineage>
</organism>
<evidence type="ECO:0000313" key="4">
    <source>
        <dbReference type="EMBL" id="MBK7673973.1"/>
    </source>
</evidence>
<sequence>MSYELIAGVDLGSNSFRLQIGRVVGNRIHPVDTLKETVRLGSGLTREKLLDHASQQRAISALRRFGERLRGFEPETVRAVTTDAMRVARNARMVLLQAEAALGFPIEIIGGREEARLIYIGAANALTSALHRRLVVDIGGGSTEFIIGERTEPLLMESLFMGGISYRQRFFAEGKVDKKRFYAAEVSAAREIEAIAADYQRFGWQEAVGSSGSAQEIATLLETNELNPEGVRGISREGLAKLRQLLISAGSAEALELKGLSSDRLTILPGAIAIMSAVFSELGIEHMSHSDGALPLGVLYDLLGRFEHHDTRDDTVVHFRRRYQVDKAQVIRVERTAVALLGQMIKLDLPEHEDDVHFLRWAVSLHEIGLSVAHSEFHKHGAYIIGHADMPGFSKRDQARLALLVLGQRGKLQKLASMPAGDANWRLVFCLRLAVLLHRARDDHPLPELSVRESPVGFELDVPPGWPNANPMTASALTDEALLWRRIGIKVRIRSVPDETAVGLNLLEKA</sequence>
<evidence type="ECO:0000259" key="2">
    <source>
        <dbReference type="Pfam" id="PF02541"/>
    </source>
</evidence>
<dbReference type="Gene3D" id="1.10.3210.10">
    <property type="entry name" value="Hypothetical protein af1432"/>
    <property type="match status" value="1"/>
</dbReference>
<dbReference type="SUPFAM" id="SSF53067">
    <property type="entry name" value="Actin-like ATPase domain"/>
    <property type="match status" value="2"/>
</dbReference>